<comment type="caution">
    <text evidence="5">The sequence shown here is derived from an EMBL/GenBank/DDBJ whole genome shotgun (WGS) entry which is preliminary data.</text>
</comment>
<evidence type="ECO:0000256" key="3">
    <source>
        <dbReference type="RuleBase" id="RU000363"/>
    </source>
</evidence>
<protein>
    <submittedName>
        <fullName evidence="5">Short-chain dehydrogenase</fullName>
    </submittedName>
</protein>
<dbReference type="PRINTS" id="PR00080">
    <property type="entry name" value="SDRFAMILY"/>
</dbReference>
<evidence type="ECO:0000256" key="2">
    <source>
        <dbReference type="ARBA" id="ARBA00023002"/>
    </source>
</evidence>
<dbReference type="CDD" id="cd05233">
    <property type="entry name" value="SDR_c"/>
    <property type="match status" value="1"/>
</dbReference>
<dbReference type="InterPro" id="IPR002347">
    <property type="entry name" value="SDR_fam"/>
</dbReference>
<comment type="similarity">
    <text evidence="1 3">Belongs to the short-chain dehydrogenases/reductases (SDR) family.</text>
</comment>
<dbReference type="Proteomes" id="UP000077519">
    <property type="component" value="Unassembled WGS sequence"/>
</dbReference>
<reference evidence="5 6" key="1">
    <citation type="submission" date="2016-03" db="EMBL/GenBank/DDBJ databases">
        <title>Genome sequence of Rhodococcus kyotonensis KB10.</title>
        <authorList>
            <person name="Jeong H."/>
            <person name="Hong C.E."/>
            <person name="Jo S.H."/>
            <person name="Park J.M."/>
        </authorList>
    </citation>
    <scope>NUCLEOTIDE SEQUENCE [LARGE SCALE GENOMIC DNA]</scope>
    <source>
        <strain evidence="5 6">KB10</strain>
    </source>
</reference>
<organism evidence="5 6">
    <name type="scientific">Rhodococcoides kyotonense</name>
    <dbReference type="NCBI Taxonomy" id="398843"/>
    <lineage>
        <taxon>Bacteria</taxon>
        <taxon>Bacillati</taxon>
        <taxon>Actinomycetota</taxon>
        <taxon>Actinomycetes</taxon>
        <taxon>Mycobacteriales</taxon>
        <taxon>Nocardiaceae</taxon>
        <taxon>Rhodococcoides</taxon>
    </lineage>
</organism>
<feature type="domain" description="Ketoreductase" evidence="4">
    <location>
        <begin position="8"/>
        <end position="167"/>
    </location>
</feature>
<dbReference type="InterPro" id="IPR057326">
    <property type="entry name" value="KR_dom"/>
</dbReference>
<dbReference type="PIRSF" id="PIRSF000126">
    <property type="entry name" value="11-beta-HSD1"/>
    <property type="match status" value="1"/>
</dbReference>
<evidence type="ECO:0000259" key="4">
    <source>
        <dbReference type="SMART" id="SM00822"/>
    </source>
</evidence>
<dbReference type="PANTHER" id="PTHR43086">
    <property type="entry name" value="VERY-LONG-CHAIN 3-OXOOACYL-COA REDUCTASE"/>
    <property type="match status" value="1"/>
</dbReference>
<evidence type="ECO:0000313" key="5">
    <source>
        <dbReference type="EMBL" id="OAK51307.1"/>
    </source>
</evidence>
<name>A0A177Y742_9NOCA</name>
<gene>
    <name evidence="5" type="ORF">A3K89_11875</name>
</gene>
<dbReference type="InterPro" id="IPR036291">
    <property type="entry name" value="NAD(P)-bd_dom_sf"/>
</dbReference>
<proteinExistence type="inferred from homology"/>
<dbReference type="EMBL" id="LVHI01000039">
    <property type="protein sequence ID" value="OAK51307.1"/>
    <property type="molecule type" value="Genomic_DNA"/>
</dbReference>
<sequence>MTTDTVRRTALVTGASAGIGTAFARHLAAEGHDLVLVARRADRLETLAHELRRQHGVRAEIVAADLSDPSTPAAIVDRAHELDMPIDILVNNAGLSSSTKFSDTPWESVAAEIQLMVTAVTELTHRLIPGMKARRWGRVVNLSSLAAVSPPGEGLLYTGIKTYVLNMSQSLDMELKPHGIHVTALCPGFTYSEFHDVMGTRDAADRLPGFMWQHPEAVVREGWAAVTAGKPVCIPGVVNKVSAAAMRPIPGRIGYFLGRTLNPFK</sequence>
<dbReference type="SMART" id="SM00822">
    <property type="entry name" value="PKS_KR"/>
    <property type="match status" value="1"/>
</dbReference>
<dbReference type="Pfam" id="PF00106">
    <property type="entry name" value="adh_short"/>
    <property type="match status" value="1"/>
</dbReference>
<dbReference type="GO" id="GO:0016491">
    <property type="term" value="F:oxidoreductase activity"/>
    <property type="evidence" value="ECO:0007669"/>
    <property type="project" value="UniProtKB-KW"/>
</dbReference>
<accession>A0A177Y742</accession>
<dbReference type="Gene3D" id="3.40.50.720">
    <property type="entry name" value="NAD(P)-binding Rossmann-like Domain"/>
    <property type="match status" value="1"/>
</dbReference>
<keyword evidence="2" id="KW-0560">Oxidoreductase</keyword>
<dbReference type="RefSeq" id="WP_068431110.1">
    <property type="nucleotide sequence ID" value="NZ_LVHI01000039.1"/>
</dbReference>
<dbReference type="PRINTS" id="PR00081">
    <property type="entry name" value="GDHRDH"/>
</dbReference>
<keyword evidence="6" id="KW-1185">Reference proteome</keyword>
<dbReference type="SUPFAM" id="SSF51735">
    <property type="entry name" value="NAD(P)-binding Rossmann-fold domains"/>
    <property type="match status" value="1"/>
</dbReference>
<evidence type="ECO:0000313" key="6">
    <source>
        <dbReference type="Proteomes" id="UP000077519"/>
    </source>
</evidence>
<dbReference type="AlphaFoldDB" id="A0A177Y742"/>
<evidence type="ECO:0000256" key="1">
    <source>
        <dbReference type="ARBA" id="ARBA00006484"/>
    </source>
</evidence>
<dbReference type="PANTHER" id="PTHR43086:SF3">
    <property type="entry name" value="NADP-DEPENDENT 3-HYDROXY ACID DEHYDROGENASE YDFG"/>
    <property type="match status" value="1"/>
</dbReference>